<proteinExistence type="predicted"/>
<protein>
    <submittedName>
        <fullName evidence="1">Uncharacterized protein</fullName>
    </submittedName>
</protein>
<name>A3JYH4_SAGS3</name>
<gene>
    <name evidence="1" type="ORF">SSE37_21182</name>
</gene>
<reference evidence="1 2" key="1">
    <citation type="submission" date="2006-06" db="EMBL/GenBank/DDBJ databases">
        <authorList>
            <person name="Moran M.A."/>
            <person name="Ferriera S."/>
            <person name="Johnson J."/>
            <person name="Kravitz S."/>
            <person name="Beeson K."/>
            <person name="Sutton G."/>
            <person name="Rogers Y.-H."/>
            <person name="Friedman R."/>
            <person name="Frazier M."/>
            <person name="Venter J.C."/>
        </authorList>
    </citation>
    <scope>NUCLEOTIDE SEQUENCE [LARGE SCALE GENOMIC DNA]</scope>
    <source>
        <strain evidence="1 2">E-37</strain>
    </source>
</reference>
<dbReference type="EMBL" id="AAYA01000001">
    <property type="protein sequence ID" value="EBA10560.1"/>
    <property type="molecule type" value="Genomic_DNA"/>
</dbReference>
<evidence type="ECO:0000313" key="1">
    <source>
        <dbReference type="EMBL" id="EBA10560.1"/>
    </source>
</evidence>
<organism evidence="1 2">
    <name type="scientific">Sagittula stellata (strain ATCC 700073 / DSM 11524 / E-37)</name>
    <dbReference type="NCBI Taxonomy" id="388399"/>
    <lineage>
        <taxon>Bacteria</taxon>
        <taxon>Pseudomonadati</taxon>
        <taxon>Pseudomonadota</taxon>
        <taxon>Alphaproteobacteria</taxon>
        <taxon>Rhodobacterales</taxon>
        <taxon>Roseobacteraceae</taxon>
        <taxon>Sagittula</taxon>
    </lineage>
</organism>
<keyword evidence="2" id="KW-1185">Reference proteome</keyword>
<dbReference type="AlphaFoldDB" id="A3JYH4"/>
<dbReference type="Proteomes" id="UP000005713">
    <property type="component" value="Unassembled WGS sequence"/>
</dbReference>
<evidence type="ECO:0000313" key="2">
    <source>
        <dbReference type="Proteomes" id="UP000005713"/>
    </source>
</evidence>
<comment type="caution">
    <text evidence="1">The sequence shown here is derived from an EMBL/GenBank/DDBJ whole genome shotgun (WGS) entry which is preliminary data.</text>
</comment>
<sequence>MCPALRHALLVWASWRHDETHPPRFDEMQIVDVTTQELAVSVAEVIRQGDDPEPDDFRLIYVCPNLRKLALGKGEGARFSERKHSRPGSPTFESARASATIGKAQYFDASGENGVLGFRKLEGVSLPMFGDTDRVDYVMTVVCFER</sequence>
<accession>A3JYH4</accession>